<gene>
    <name evidence="9" type="ORF">B0T17DRAFT_51437</name>
</gene>
<comment type="subcellular location">
    <subcellularLocation>
        <location evidence="1">Cell membrane</location>
        <topology evidence="1">Multi-pass membrane protein</topology>
    </subcellularLocation>
</comment>
<evidence type="ECO:0000256" key="8">
    <source>
        <dbReference type="SAM" id="Phobius"/>
    </source>
</evidence>
<evidence type="ECO:0000256" key="3">
    <source>
        <dbReference type="ARBA" id="ARBA00022475"/>
    </source>
</evidence>
<feature type="transmembrane region" description="Helical" evidence="8">
    <location>
        <begin position="548"/>
        <end position="570"/>
    </location>
</feature>
<keyword evidence="2" id="KW-0813">Transport</keyword>
<dbReference type="CDD" id="cd06174">
    <property type="entry name" value="MFS"/>
    <property type="match status" value="1"/>
</dbReference>
<dbReference type="PANTHER" id="PTHR23502:SF186">
    <property type="entry name" value="MAJOR FACILITATOR SUPERFAMILY (MFS) PROFILE DOMAIN-CONTAINING PROTEIN"/>
    <property type="match status" value="1"/>
</dbReference>
<dbReference type="InterPro" id="IPR036259">
    <property type="entry name" value="MFS_trans_sf"/>
</dbReference>
<feature type="compositionally biased region" description="Low complexity" evidence="7">
    <location>
        <begin position="1147"/>
        <end position="1157"/>
    </location>
</feature>
<feature type="compositionally biased region" description="Basic and acidic residues" evidence="7">
    <location>
        <begin position="1235"/>
        <end position="1254"/>
    </location>
</feature>
<evidence type="ECO:0000256" key="1">
    <source>
        <dbReference type="ARBA" id="ARBA00004651"/>
    </source>
</evidence>
<accession>A0AA40CEM0</accession>
<feature type="transmembrane region" description="Helical" evidence="8">
    <location>
        <begin position="582"/>
        <end position="603"/>
    </location>
</feature>
<dbReference type="PANTHER" id="PTHR23502">
    <property type="entry name" value="MAJOR FACILITATOR SUPERFAMILY"/>
    <property type="match status" value="1"/>
</dbReference>
<comment type="caution">
    <text evidence="9">The sequence shown here is derived from an EMBL/GenBank/DDBJ whole genome shotgun (WGS) entry which is preliminary data.</text>
</comment>
<feature type="transmembrane region" description="Helical" evidence="8">
    <location>
        <begin position="514"/>
        <end position="536"/>
    </location>
</feature>
<dbReference type="GO" id="GO:0005886">
    <property type="term" value="C:plasma membrane"/>
    <property type="evidence" value="ECO:0007669"/>
    <property type="project" value="UniProtKB-SubCell"/>
</dbReference>
<reference evidence="9" key="1">
    <citation type="submission" date="2023-06" db="EMBL/GenBank/DDBJ databases">
        <title>Genome-scale phylogeny and comparative genomics of the fungal order Sordariales.</title>
        <authorList>
            <consortium name="Lawrence Berkeley National Laboratory"/>
            <person name="Hensen N."/>
            <person name="Bonometti L."/>
            <person name="Westerberg I."/>
            <person name="Brannstrom I.O."/>
            <person name="Guillou S."/>
            <person name="Cros-Aarteil S."/>
            <person name="Calhoun S."/>
            <person name="Haridas S."/>
            <person name="Kuo A."/>
            <person name="Mondo S."/>
            <person name="Pangilinan J."/>
            <person name="Riley R."/>
            <person name="LaButti K."/>
            <person name="Andreopoulos B."/>
            <person name="Lipzen A."/>
            <person name="Chen C."/>
            <person name="Yanf M."/>
            <person name="Daum C."/>
            <person name="Ng V."/>
            <person name="Clum A."/>
            <person name="Steindorff A."/>
            <person name="Ohm R."/>
            <person name="Martin F."/>
            <person name="Silar P."/>
            <person name="Natvig D."/>
            <person name="Lalanne C."/>
            <person name="Gautier V."/>
            <person name="Ament-velasquez S.L."/>
            <person name="Kruys A."/>
            <person name="Hutchinson M.I."/>
            <person name="Powell A.J."/>
            <person name="Barry K."/>
            <person name="Miller A.N."/>
            <person name="Grigoriev I.V."/>
            <person name="Debuchy R."/>
            <person name="Gladieux P."/>
            <person name="Thoren M.H."/>
            <person name="Johannesson H."/>
        </authorList>
    </citation>
    <scope>NUCLEOTIDE SEQUENCE</scope>
    <source>
        <strain evidence="9">SMH3391-2</strain>
    </source>
</reference>
<feature type="transmembrane region" description="Helical" evidence="8">
    <location>
        <begin position="700"/>
        <end position="719"/>
    </location>
</feature>
<evidence type="ECO:0000313" key="10">
    <source>
        <dbReference type="Proteomes" id="UP001174934"/>
    </source>
</evidence>
<organism evidence="9 10">
    <name type="scientific">Bombardia bombarda</name>
    <dbReference type="NCBI Taxonomy" id="252184"/>
    <lineage>
        <taxon>Eukaryota</taxon>
        <taxon>Fungi</taxon>
        <taxon>Dikarya</taxon>
        <taxon>Ascomycota</taxon>
        <taxon>Pezizomycotina</taxon>
        <taxon>Sordariomycetes</taxon>
        <taxon>Sordariomycetidae</taxon>
        <taxon>Sordariales</taxon>
        <taxon>Lasiosphaeriaceae</taxon>
        <taxon>Bombardia</taxon>
    </lineage>
</organism>
<keyword evidence="4 8" id="KW-0812">Transmembrane</keyword>
<proteinExistence type="predicted"/>
<dbReference type="Proteomes" id="UP001174934">
    <property type="component" value="Unassembled WGS sequence"/>
</dbReference>
<feature type="region of interest" description="Disordered" evidence="7">
    <location>
        <begin position="1129"/>
        <end position="1205"/>
    </location>
</feature>
<protein>
    <submittedName>
        <fullName evidence="9">Major facilitator superfamily domain-containing protein</fullName>
    </submittedName>
</protein>
<dbReference type="Gene3D" id="1.20.1250.20">
    <property type="entry name" value="MFS general substrate transporter like domains"/>
    <property type="match status" value="1"/>
</dbReference>
<feature type="transmembrane region" description="Helical" evidence="8">
    <location>
        <begin position="955"/>
        <end position="976"/>
    </location>
</feature>
<feature type="transmembrane region" description="Helical" evidence="8">
    <location>
        <begin position="667"/>
        <end position="694"/>
    </location>
</feature>
<feature type="compositionally biased region" description="Basic and acidic residues" evidence="7">
    <location>
        <begin position="1191"/>
        <end position="1200"/>
    </location>
</feature>
<feature type="transmembrane region" description="Helical" evidence="8">
    <location>
        <begin position="781"/>
        <end position="804"/>
    </location>
</feature>
<dbReference type="GO" id="GO:0022857">
    <property type="term" value="F:transmembrane transporter activity"/>
    <property type="evidence" value="ECO:0007669"/>
    <property type="project" value="TreeGrafter"/>
</dbReference>
<evidence type="ECO:0000256" key="5">
    <source>
        <dbReference type="ARBA" id="ARBA00022989"/>
    </source>
</evidence>
<dbReference type="AlphaFoldDB" id="A0AA40CEM0"/>
<keyword evidence="6 8" id="KW-0472">Membrane</keyword>
<keyword evidence="10" id="KW-1185">Reference proteome</keyword>
<feature type="transmembrane region" description="Helical" evidence="8">
    <location>
        <begin position="891"/>
        <end position="911"/>
    </location>
</feature>
<keyword evidence="3" id="KW-1003">Cell membrane</keyword>
<feature type="region of interest" description="Disordered" evidence="7">
    <location>
        <begin position="314"/>
        <end position="349"/>
    </location>
</feature>
<feature type="transmembrane region" description="Helical" evidence="8">
    <location>
        <begin position="816"/>
        <end position="834"/>
    </location>
</feature>
<dbReference type="EMBL" id="JAULSR010000001">
    <property type="protein sequence ID" value="KAK0635647.1"/>
    <property type="molecule type" value="Genomic_DNA"/>
</dbReference>
<evidence type="ECO:0000256" key="7">
    <source>
        <dbReference type="SAM" id="MobiDB-lite"/>
    </source>
</evidence>
<dbReference type="SUPFAM" id="SSF103473">
    <property type="entry name" value="MFS general substrate transporter"/>
    <property type="match status" value="1"/>
</dbReference>
<keyword evidence="5 8" id="KW-1133">Transmembrane helix</keyword>
<feature type="transmembrane region" description="Helical" evidence="8">
    <location>
        <begin position="988"/>
        <end position="1011"/>
    </location>
</feature>
<evidence type="ECO:0000256" key="2">
    <source>
        <dbReference type="ARBA" id="ARBA00022448"/>
    </source>
</evidence>
<evidence type="ECO:0000256" key="4">
    <source>
        <dbReference type="ARBA" id="ARBA00022692"/>
    </source>
</evidence>
<feature type="compositionally biased region" description="Basic residues" evidence="7">
    <location>
        <begin position="1131"/>
        <end position="1146"/>
    </location>
</feature>
<feature type="transmembrane region" description="Helical" evidence="8">
    <location>
        <begin position="865"/>
        <end position="885"/>
    </location>
</feature>
<name>A0AA40CEM0_9PEZI</name>
<evidence type="ECO:0000256" key="6">
    <source>
        <dbReference type="ARBA" id="ARBA00023136"/>
    </source>
</evidence>
<evidence type="ECO:0000313" key="9">
    <source>
        <dbReference type="EMBL" id="KAK0635647.1"/>
    </source>
</evidence>
<feature type="region of interest" description="Disordered" evidence="7">
    <location>
        <begin position="1219"/>
        <end position="1254"/>
    </location>
</feature>
<feature type="region of interest" description="Disordered" evidence="7">
    <location>
        <begin position="439"/>
        <end position="465"/>
    </location>
</feature>
<sequence>MFQHQRCDLTVEMMTSDSPSQNTVEYRKQKRIQGPHLTWLHTGSHSTRAQSEGLLPLECRHDDRVLQRRVLTVSAHKVSHMESKWKTDKMFRSKHLNPTRDLRGPTPALADYRYPTYKTRLTELPEKKHAQVAFSSDVQVANPAVSQRDSAISRDLTRNPTMTTSLDRKMQTTVKDLENLLNAALVLANEVVDREDHHQRAEDSQLIDVRHRDASWPPPSVHDIIPSAEHLSIHEQLNPIHADERMVNVADMTDTATSKLPIKRIPKHYRSVPGMHNRNVAVSIPKRTSSLFKSKIDSGPGLPRGRQRDRVQEQLGSILPPSRQANRDRSSQELLEQDEQDFSRAPPSPIMGCLPRVNLARKIRSCGSCSMLRANHRTGFLPPNTDGAAADDARYMKEDRPIFLSNWLHESNIRNSGSWSFDGANDEDVDWSTDLRHRRVNDGAGDQDESRLQNNSDGLQREDTVNRRQGSMRINLRGRSHVSIRGYQGQGFSLSRAYQRHPVARDWSTVRKRFVATIACLSTAMIGMLIGIYAGLVPSIQYWIADLQHYAILGNVFFYLGLAIPTFFFWPLPLLHGRKPYILSSLIIAMPLLFPQAICVSAIRSPYVSTWRWALLSSRAFMGLTLGFASMNFHSMLTDLFGASLVSGNPHQEIVDKFDVRRHGGGMGVWLGIWTWCYVGSLGVGFLIGAAIINSLNPSWGFYVSIILIALVLLLNVVMPEVRRSPFRRSVAEVRNGNQISRRVARGEVKMHRVKDGPTWWGQEVYHGILLSLEMLRQPGFIVMALYVGWIYAQIVLVIVLLGSLTSKYYRLKSPLVGLCVCFVSIGALVAVPFQKANLFSRGRREQLTSANTLVGRRVTWTSHLLRRVIFCVFLPLVGIAYTVASGGPDVPVAVPTFLAALIGFLSGLAISECNGFIMETFDTSDLQPSMTGRPRGSSSVNPSKRTNYSSFPRVTAGFAICHTIGFILAAVATGVGGVAQRHLGQRVATGVVAGILLILTLLLLAVLVRFKEVQIIPISKSLEMEKWTEFRRQSIARRASEPRTPSNQNTMTDEDIWRPILIGNPSDKTRRVNILELGAMTRWTEIRKKNRLIDEMALHLNRAALESAAEAVGEEATRIGAMTTELVRRVSSRRSNRNAPSRRYRSSSPGPSGTRGDASIRSSPGNLELDRVRTAIPVVSFPDQGRSRRGRDALSERDNPMGPALVEENEVHELDDLVSSESDHVGGGPLYSRLPDHGEISDDGRAAKEYRRG</sequence>